<keyword evidence="1" id="KW-0472">Membrane</keyword>
<dbReference type="EMBL" id="JXTB01000406">
    <property type="protein sequence ID" value="PON41807.1"/>
    <property type="molecule type" value="Genomic_DNA"/>
</dbReference>
<keyword evidence="3" id="KW-1185">Reference proteome</keyword>
<keyword evidence="1" id="KW-0812">Transmembrane</keyword>
<accession>A0A2P5AZ19</accession>
<evidence type="ECO:0008006" key="4">
    <source>
        <dbReference type="Google" id="ProtNLM"/>
    </source>
</evidence>
<dbReference type="OrthoDB" id="10490328at2759"/>
<reference evidence="3" key="1">
    <citation type="submission" date="2016-06" db="EMBL/GenBank/DDBJ databases">
        <title>Parallel loss of symbiosis genes in relatives of nitrogen-fixing non-legume Parasponia.</title>
        <authorList>
            <person name="Van Velzen R."/>
            <person name="Holmer R."/>
            <person name="Bu F."/>
            <person name="Rutten L."/>
            <person name="Van Zeijl A."/>
            <person name="Liu W."/>
            <person name="Santuari L."/>
            <person name="Cao Q."/>
            <person name="Sharma T."/>
            <person name="Shen D."/>
            <person name="Roswanjaya Y."/>
            <person name="Wardhani T."/>
            <person name="Kalhor M.S."/>
            <person name="Jansen J."/>
            <person name="Van den Hoogen J."/>
            <person name="Gungor B."/>
            <person name="Hartog M."/>
            <person name="Hontelez J."/>
            <person name="Verver J."/>
            <person name="Yang W.-C."/>
            <person name="Schijlen E."/>
            <person name="Repin R."/>
            <person name="Schilthuizen M."/>
            <person name="Schranz E."/>
            <person name="Heidstra R."/>
            <person name="Miyata K."/>
            <person name="Fedorova E."/>
            <person name="Kohlen W."/>
            <person name="Bisseling T."/>
            <person name="Smit S."/>
            <person name="Geurts R."/>
        </authorList>
    </citation>
    <scope>NUCLEOTIDE SEQUENCE [LARGE SCALE GENOMIC DNA]</scope>
    <source>
        <strain evidence="3">cv. WU1-14</strain>
    </source>
</reference>
<evidence type="ECO:0000256" key="1">
    <source>
        <dbReference type="SAM" id="Phobius"/>
    </source>
</evidence>
<evidence type="ECO:0000313" key="3">
    <source>
        <dbReference type="Proteomes" id="UP000237105"/>
    </source>
</evidence>
<proteinExistence type="predicted"/>
<evidence type="ECO:0000313" key="2">
    <source>
        <dbReference type="EMBL" id="PON41807.1"/>
    </source>
</evidence>
<sequence length="70" mass="8036">MVKSCRPIFLLAAVLIFSVLFLTIFESTLNTLQANHKETVLIDAESTTISIPLFFGAFRRRDRICIKRFT</sequence>
<organism evidence="2 3">
    <name type="scientific">Parasponia andersonii</name>
    <name type="common">Sponia andersonii</name>
    <dbReference type="NCBI Taxonomy" id="3476"/>
    <lineage>
        <taxon>Eukaryota</taxon>
        <taxon>Viridiplantae</taxon>
        <taxon>Streptophyta</taxon>
        <taxon>Embryophyta</taxon>
        <taxon>Tracheophyta</taxon>
        <taxon>Spermatophyta</taxon>
        <taxon>Magnoliopsida</taxon>
        <taxon>eudicotyledons</taxon>
        <taxon>Gunneridae</taxon>
        <taxon>Pentapetalae</taxon>
        <taxon>rosids</taxon>
        <taxon>fabids</taxon>
        <taxon>Rosales</taxon>
        <taxon>Cannabaceae</taxon>
        <taxon>Parasponia</taxon>
    </lineage>
</organism>
<gene>
    <name evidence="2" type="ORF">PanWU01x14_286530</name>
</gene>
<feature type="transmembrane region" description="Helical" evidence="1">
    <location>
        <begin position="40"/>
        <end position="58"/>
    </location>
</feature>
<name>A0A2P5AZ19_PARAD</name>
<dbReference type="AlphaFoldDB" id="A0A2P5AZ19"/>
<protein>
    <recommendedName>
        <fullName evidence="4">Transmembrane protein</fullName>
    </recommendedName>
</protein>
<dbReference type="Proteomes" id="UP000237105">
    <property type="component" value="Unassembled WGS sequence"/>
</dbReference>
<comment type="caution">
    <text evidence="2">The sequence shown here is derived from an EMBL/GenBank/DDBJ whole genome shotgun (WGS) entry which is preliminary data.</text>
</comment>
<keyword evidence="1" id="KW-1133">Transmembrane helix</keyword>
<feature type="transmembrane region" description="Helical" evidence="1">
    <location>
        <begin position="7"/>
        <end position="25"/>
    </location>
</feature>